<gene>
    <name evidence="2" type="primary">licD</name>
    <name evidence="2" type="ORF">IWT5_02072</name>
</gene>
<evidence type="ECO:0000313" key="3">
    <source>
        <dbReference type="Proteomes" id="UP000223370"/>
    </source>
</evidence>
<comment type="caution">
    <text evidence="2">The sequence shown here is derived from an EMBL/GenBank/DDBJ whole genome shotgun (WGS) entry which is preliminary data.</text>
</comment>
<reference evidence="2 3" key="1">
    <citation type="submission" date="2015-11" db="EMBL/GenBank/DDBJ databases">
        <title>Draft genome sequences of new species of the genus Lactobacillus isolated from orchardgrass silage.</title>
        <authorList>
            <person name="Tohno M."/>
            <person name="Tanizawa Y."/>
            <person name="Arita M."/>
        </authorList>
    </citation>
    <scope>NUCLEOTIDE SEQUENCE [LARGE SCALE GENOMIC DNA]</scope>
    <source>
        <strain evidence="2 3">IWT5</strain>
    </source>
</reference>
<dbReference type="InterPro" id="IPR007074">
    <property type="entry name" value="LicD/FKTN/FKRP_NTP_transf"/>
</dbReference>
<keyword evidence="3" id="KW-1185">Reference proteome</keyword>
<keyword evidence="2" id="KW-0808">Transferase</keyword>
<dbReference type="AlphaFoldDB" id="A0A1Z5J4A8"/>
<accession>A0A1Z5J4A8</accession>
<dbReference type="GO" id="GO:0016740">
    <property type="term" value="F:transferase activity"/>
    <property type="evidence" value="ECO:0007669"/>
    <property type="project" value="UniProtKB-KW"/>
</dbReference>
<evidence type="ECO:0000259" key="1">
    <source>
        <dbReference type="Pfam" id="PF04991"/>
    </source>
</evidence>
<proteinExistence type="predicted"/>
<dbReference type="GO" id="GO:0009100">
    <property type="term" value="P:glycoprotein metabolic process"/>
    <property type="evidence" value="ECO:0007669"/>
    <property type="project" value="UniProtKB-ARBA"/>
</dbReference>
<name>A0A1Z5J4A8_9LACO</name>
<protein>
    <submittedName>
        <fullName evidence="2">Lipopolysaccharide cholinephosphotransferase</fullName>
    </submittedName>
</protein>
<dbReference type="PANTHER" id="PTHR43404:SF2">
    <property type="entry name" value="LIPOPOLYSACCHARIDE CHOLINEPHOSPHOTRANSFERASE LICD"/>
    <property type="match status" value="1"/>
</dbReference>
<dbReference type="EMBL" id="BCMJ01000010">
    <property type="protein sequence ID" value="GAX08904.1"/>
    <property type="molecule type" value="Genomic_DNA"/>
</dbReference>
<dbReference type="Proteomes" id="UP000223370">
    <property type="component" value="Unassembled WGS sequence"/>
</dbReference>
<dbReference type="InterPro" id="IPR052942">
    <property type="entry name" value="LPS_cholinephosphotransferase"/>
</dbReference>
<sequence length="219" mass="25943">MDIGMTRADYEKFAKYAPEKLGHDHYFLQTAYSDDSYGFSYMKLLDRFTYIEEKGNVNNARKGVFIDIFPFDRIPDEPSQRRSQFARFKLLDSRIILKAGYGLIENPLRRHKPDPGPDKVEDLTQLKREREDVMRLYDHDQFNFYKNLPSQYGYDHEILSGTEISNLTKVPFEYLQVNVPTAYDSILTRMYGDYMSLPPENQRTEKHISKLIMDNQVFY</sequence>
<organism evidence="2 3">
    <name type="scientific">Secundilactobacillus silagincola</name>
    <dbReference type="NCBI Taxonomy" id="1714681"/>
    <lineage>
        <taxon>Bacteria</taxon>
        <taxon>Bacillati</taxon>
        <taxon>Bacillota</taxon>
        <taxon>Bacilli</taxon>
        <taxon>Lactobacillales</taxon>
        <taxon>Lactobacillaceae</taxon>
        <taxon>Secundilactobacillus</taxon>
    </lineage>
</organism>
<dbReference type="Pfam" id="PF04991">
    <property type="entry name" value="LicD"/>
    <property type="match status" value="1"/>
</dbReference>
<evidence type="ECO:0000313" key="2">
    <source>
        <dbReference type="EMBL" id="GAX08904.1"/>
    </source>
</evidence>
<dbReference type="PANTHER" id="PTHR43404">
    <property type="entry name" value="LIPOPOLYSACCHARIDE CHOLINEPHOSPHOTRANSFERASE LICD"/>
    <property type="match status" value="1"/>
</dbReference>
<feature type="domain" description="LicD/FKTN/FKRP nucleotidyltransferase" evidence="1">
    <location>
        <begin position="1"/>
        <end position="192"/>
    </location>
</feature>